<name>A0ABN7BET8_9HEMI</name>
<reference evidence="1 2" key="1">
    <citation type="submission" date="2023-09" db="EMBL/GenBank/DDBJ databases">
        <title>Nesidiocoris tenuis whole genome shotgun sequence.</title>
        <authorList>
            <person name="Shibata T."/>
            <person name="Shimoda M."/>
            <person name="Kobayashi T."/>
            <person name="Uehara T."/>
        </authorList>
    </citation>
    <scope>NUCLEOTIDE SEQUENCE [LARGE SCALE GENOMIC DNA]</scope>
    <source>
        <strain evidence="1 2">Japan</strain>
    </source>
</reference>
<gene>
    <name evidence="1" type="ORF">NTJ_15714</name>
</gene>
<proteinExistence type="predicted"/>
<accession>A0ABN7BET8</accession>
<evidence type="ECO:0000313" key="1">
    <source>
        <dbReference type="EMBL" id="BET02896.1"/>
    </source>
</evidence>
<organism evidence="1 2">
    <name type="scientific">Nesidiocoris tenuis</name>
    <dbReference type="NCBI Taxonomy" id="355587"/>
    <lineage>
        <taxon>Eukaryota</taxon>
        <taxon>Metazoa</taxon>
        <taxon>Ecdysozoa</taxon>
        <taxon>Arthropoda</taxon>
        <taxon>Hexapoda</taxon>
        <taxon>Insecta</taxon>
        <taxon>Pterygota</taxon>
        <taxon>Neoptera</taxon>
        <taxon>Paraneoptera</taxon>
        <taxon>Hemiptera</taxon>
        <taxon>Heteroptera</taxon>
        <taxon>Panheteroptera</taxon>
        <taxon>Cimicomorpha</taxon>
        <taxon>Miridae</taxon>
        <taxon>Dicyphina</taxon>
        <taxon>Nesidiocoris</taxon>
    </lineage>
</organism>
<dbReference type="Proteomes" id="UP001307889">
    <property type="component" value="Chromosome 14"/>
</dbReference>
<protein>
    <submittedName>
        <fullName evidence="1">Uncharacterized protein</fullName>
    </submittedName>
</protein>
<sequence>MVGASPCSGYYGCCIRLRVEVFYTTVEQTCILRQNEVPVPRWENEVLATEPRGFQIFTFPARPAGPDRAGKGGDHHLHVQMHLLCFPQPSNSQLPLCSIIHALKRYEQGGSGKAPCSCTKA</sequence>
<dbReference type="EMBL" id="AP028922">
    <property type="protein sequence ID" value="BET02896.1"/>
    <property type="molecule type" value="Genomic_DNA"/>
</dbReference>
<keyword evidence="2" id="KW-1185">Reference proteome</keyword>
<evidence type="ECO:0000313" key="2">
    <source>
        <dbReference type="Proteomes" id="UP001307889"/>
    </source>
</evidence>